<dbReference type="Gene3D" id="3.10.560.10">
    <property type="entry name" value="Outer membrane lipoprotein wza domain like"/>
    <property type="match status" value="1"/>
</dbReference>
<comment type="caution">
    <text evidence="5">The sequence shown here is derived from an EMBL/GenBank/DDBJ whole genome shotgun (WGS) entry which is preliminary data.</text>
</comment>
<feature type="domain" description="Capsule biosynthesis GfcC-like C-terminal" evidence="3">
    <location>
        <begin position="186"/>
        <end position="270"/>
    </location>
</feature>
<dbReference type="EMBL" id="PYMC01000012">
    <property type="protein sequence ID" value="PSW03848.1"/>
    <property type="molecule type" value="Genomic_DNA"/>
</dbReference>
<keyword evidence="6" id="KW-1185">Reference proteome</keyword>
<feature type="coiled-coil region" evidence="1">
    <location>
        <begin position="93"/>
        <end position="127"/>
    </location>
</feature>
<keyword evidence="2" id="KW-0732">Signal</keyword>
<protein>
    <submittedName>
        <fullName evidence="5">Uncharacterized protein</fullName>
    </submittedName>
</protein>
<dbReference type="InterPro" id="IPR046459">
    <property type="entry name" value="Caps_syn_GfcC_N"/>
</dbReference>
<evidence type="ECO:0000259" key="4">
    <source>
        <dbReference type="Pfam" id="PF20616"/>
    </source>
</evidence>
<evidence type="ECO:0000313" key="6">
    <source>
        <dbReference type="Proteomes" id="UP000240904"/>
    </source>
</evidence>
<dbReference type="OrthoDB" id="5814422at2"/>
<dbReference type="InterPro" id="IPR010425">
    <property type="entry name" value="Caps_synth_GfcC-like_C"/>
</dbReference>
<accession>A0A2T3MV91</accession>
<evidence type="ECO:0000313" key="5">
    <source>
        <dbReference type="EMBL" id="PSW03848.1"/>
    </source>
</evidence>
<dbReference type="Proteomes" id="UP000240904">
    <property type="component" value="Unassembled WGS sequence"/>
</dbReference>
<dbReference type="Pfam" id="PF20616">
    <property type="entry name" value="Caps_syn_GfcC_N"/>
    <property type="match status" value="1"/>
</dbReference>
<feature type="domain" description="Capsule biosynthesis GfcC-like N-terminal" evidence="4">
    <location>
        <begin position="78"/>
        <end position="169"/>
    </location>
</feature>
<evidence type="ECO:0000259" key="3">
    <source>
        <dbReference type="Pfam" id="PF06251"/>
    </source>
</evidence>
<gene>
    <name evidence="5" type="ORF">C9I89_15760</name>
</gene>
<organism evidence="5 6">
    <name type="scientific">Photobacterium lipolyticum</name>
    <dbReference type="NCBI Taxonomy" id="266810"/>
    <lineage>
        <taxon>Bacteria</taxon>
        <taxon>Pseudomonadati</taxon>
        <taxon>Pseudomonadota</taxon>
        <taxon>Gammaproteobacteria</taxon>
        <taxon>Vibrionales</taxon>
        <taxon>Vibrionaceae</taxon>
        <taxon>Photobacterium</taxon>
    </lineage>
</organism>
<reference evidence="5 6" key="1">
    <citation type="submission" date="2018-03" db="EMBL/GenBank/DDBJ databases">
        <title>Whole genome sequencing of Histamine producing bacteria.</title>
        <authorList>
            <person name="Butler K."/>
        </authorList>
    </citation>
    <scope>NUCLEOTIDE SEQUENCE [LARGE SCALE GENOMIC DNA]</scope>
    <source>
        <strain evidence="5 6">DSM 16190</strain>
    </source>
</reference>
<dbReference type="AlphaFoldDB" id="A0A2T3MV91"/>
<feature type="signal peptide" evidence="2">
    <location>
        <begin position="1"/>
        <end position="23"/>
    </location>
</feature>
<sequence>MMKTLSPFYCVLLSALFIVQAQAKPQTSPAASTSVSVATSVNDDHVIQLTYSSPVRLDQVLNDGLNHIKTLPSQRVHASPQAVFWTGAALYDQQQAKQMQQQKQQLLSQLERLAQAWQDDREQVSAVNALKESLTKLKLAHRIMQPLDPDLVRMQPSLNPLLNGEYQLILPARPTSILVLGAVKQSKNILWQERSDAAFYLDQAQPTSDADNSNVWVVQPDGVTKQHSIAYWNHKHQDIAPGAIIYMGFDSLPSDFTTLNQDIVNLLRNRAL</sequence>
<evidence type="ECO:0000256" key="2">
    <source>
        <dbReference type="SAM" id="SignalP"/>
    </source>
</evidence>
<dbReference type="Pfam" id="PF06251">
    <property type="entry name" value="Caps_syn_GfcC_C"/>
    <property type="match status" value="1"/>
</dbReference>
<evidence type="ECO:0000256" key="1">
    <source>
        <dbReference type="SAM" id="Coils"/>
    </source>
</evidence>
<name>A0A2T3MV91_9GAMM</name>
<keyword evidence="1" id="KW-0175">Coiled coil</keyword>
<feature type="chain" id="PRO_5015574197" evidence="2">
    <location>
        <begin position="24"/>
        <end position="272"/>
    </location>
</feature>
<proteinExistence type="predicted"/>
<dbReference type="Gene3D" id="3.10.20.700">
    <property type="match status" value="1"/>
</dbReference>